<dbReference type="Proteomes" id="UP000003111">
    <property type="component" value="Unassembled WGS sequence"/>
</dbReference>
<evidence type="ECO:0000313" key="3">
    <source>
        <dbReference type="Proteomes" id="UP000003111"/>
    </source>
</evidence>
<evidence type="ECO:0008006" key="4">
    <source>
        <dbReference type="Google" id="ProtNLM"/>
    </source>
</evidence>
<accession>E2SF70</accession>
<dbReference type="OrthoDB" id="1495227at2"/>
<dbReference type="eggNOG" id="ENOG5032NZD">
    <property type="taxonomic scope" value="Bacteria"/>
</dbReference>
<feature type="transmembrane region" description="Helical" evidence="1">
    <location>
        <begin position="6"/>
        <end position="25"/>
    </location>
</feature>
<feature type="transmembrane region" description="Helical" evidence="1">
    <location>
        <begin position="101"/>
        <end position="120"/>
    </location>
</feature>
<feature type="transmembrane region" description="Helical" evidence="1">
    <location>
        <begin position="46"/>
        <end position="65"/>
    </location>
</feature>
<dbReference type="AlphaFoldDB" id="E2SF70"/>
<dbReference type="RefSeq" id="WP_007079518.1">
    <property type="nucleotide sequence ID" value="NZ_CM001024.1"/>
</dbReference>
<keyword evidence="1" id="KW-0472">Membrane</keyword>
<dbReference type="EMBL" id="ACLF03000011">
    <property type="protein sequence ID" value="EFQ82155.1"/>
    <property type="molecule type" value="Genomic_DNA"/>
</dbReference>
<name>E2SF70_9ACTN</name>
<sequence length="121" mass="12300">MEVVIGVLLVVAAVIHALPVIGVVSSERVAALYAITVDGTDLAVLLRHRAVLFGVLAGLLVAAVLDPDLRGPVAVAVLVSDLAFAALAIGAREIGRSLRRVLVADIVSIIALVGVIGLLLA</sequence>
<evidence type="ECO:0000256" key="1">
    <source>
        <dbReference type="SAM" id="Phobius"/>
    </source>
</evidence>
<keyword evidence="1" id="KW-1133">Transmembrane helix</keyword>
<feature type="transmembrane region" description="Helical" evidence="1">
    <location>
        <begin position="71"/>
        <end position="89"/>
    </location>
</feature>
<comment type="caution">
    <text evidence="2">The sequence shown here is derived from an EMBL/GenBank/DDBJ whole genome shotgun (WGS) entry which is preliminary data.</text>
</comment>
<evidence type="ECO:0000313" key="2">
    <source>
        <dbReference type="EMBL" id="EFQ82155.1"/>
    </source>
</evidence>
<gene>
    <name evidence="2" type="ORF">HMPREF0063_12679</name>
</gene>
<protein>
    <recommendedName>
        <fullName evidence="4">Phosphopantetheine adenylyltransferase</fullName>
    </recommendedName>
</protein>
<reference evidence="2" key="1">
    <citation type="submission" date="2010-08" db="EMBL/GenBank/DDBJ databases">
        <authorList>
            <person name="Muzny D."/>
            <person name="Qin X."/>
            <person name="Buhay C."/>
            <person name="Dugan-Rocha S."/>
            <person name="Ding Y."/>
            <person name="Chen G."/>
            <person name="Hawes A."/>
            <person name="Holder M."/>
            <person name="Jhangiani S."/>
            <person name="Johnson A."/>
            <person name="Khan Z."/>
            <person name="Li Z."/>
            <person name="Liu W."/>
            <person name="Liu X."/>
            <person name="Perez L."/>
            <person name="Shen H."/>
            <person name="Wang Q."/>
            <person name="Watt J."/>
            <person name="Xi L."/>
            <person name="Xin Y."/>
            <person name="Zhou J."/>
            <person name="Deng J."/>
            <person name="Jiang H."/>
            <person name="Liu Y."/>
            <person name="Qu J."/>
            <person name="Song X.-Z."/>
            <person name="Zhang L."/>
            <person name="Villasana D."/>
            <person name="Johnson A."/>
            <person name="Liu J."/>
            <person name="Liyanage D."/>
            <person name="Lorensuhewa L."/>
            <person name="Robinson T."/>
            <person name="Song A."/>
            <person name="Song B.-B."/>
            <person name="Dinh H."/>
            <person name="Thornton R."/>
            <person name="Coyle M."/>
            <person name="Francisco L."/>
            <person name="Jackson L."/>
            <person name="Javaid M."/>
            <person name="Korchina V."/>
            <person name="Kovar C."/>
            <person name="Mata R."/>
            <person name="Mathew T."/>
            <person name="Ngo R."/>
            <person name="Nguyen L."/>
            <person name="Nguyen N."/>
            <person name="Okwuonu G."/>
            <person name="Ongeri F."/>
            <person name="Pham C."/>
            <person name="Simmons D."/>
            <person name="Wilczek-Boney K."/>
            <person name="Hale W."/>
            <person name="Jakkamsetti A."/>
            <person name="Pham P."/>
            <person name="Ruth R."/>
            <person name="San Lucas F."/>
            <person name="Warren J."/>
            <person name="Zhang J."/>
            <person name="Zhao Z."/>
            <person name="Zhou C."/>
            <person name="Zhu D."/>
            <person name="Lee S."/>
            <person name="Bess C."/>
            <person name="Blankenburg K."/>
            <person name="Forbes L."/>
            <person name="Fu Q."/>
            <person name="Gubbala S."/>
            <person name="Hirani K."/>
            <person name="Jayaseelan J.C."/>
            <person name="Lara F."/>
            <person name="Munidasa M."/>
            <person name="Palculict T."/>
            <person name="Patil S."/>
            <person name="Pu L.-L."/>
            <person name="Saada N."/>
            <person name="Tang L."/>
            <person name="Weissenberger G."/>
            <person name="Zhu Y."/>
            <person name="Hemphill L."/>
            <person name="Shang Y."/>
            <person name="Youmans B."/>
            <person name="Ayvaz T."/>
            <person name="Ross M."/>
            <person name="Santibanez J."/>
            <person name="Aqrawi P."/>
            <person name="Gross S."/>
            <person name="Joshi V."/>
            <person name="Fowler G."/>
            <person name="Nazareth L."/>
            <person name="Reid J."/>
            <person name="Worley K."/>
            <person name="Petrosino J."/>
            <person name="Highlander S."/>
            <person name="Gibbs R."/>
        </authorList>
    </citation>
    <scope>NUCLEOTIDE SEQUENCE [LARGE SCALE GENOMIC DNA]</scope>
    <source>
        <strain evidence="2">DSM 15272</strain>
    </source>
</reference>
<keyword evidence="3" id="KW-1185">Reference proteome</keyword>
<organism evidence="2 3">
    <name type="scientific">Aeromicrobium marinum DSM 15272</name>
    <dbReference type="NCBI Taxonomy" id="585531"/>
    <lineage>
        <taxon>Bacteria</taxon>
        <taxon>Bacillati</taxon>
        <taxon>Actinomycetota</taxon>
        <taxon>Actinomycetes</taxon>
        <taxon>Propionibacteriales</taxon>
        <taxon>Nocardioidaceae</taxon>
        <taxon>Aeromicrobium</taxon>
    </lineage>
</organism>
<proteinExistence type="predicted"/>
<keyword evidence="1" id="KW-0812">Transmembrane</keyword>
<dbReference type="HOGENOM" id="CLU_144174_0_0_11"/>
<dbReference type="STRING" id="585531.HMPREF0063_12679"/>